<keyword evidence="2" id="KW-1185">Reference proteome</keyword>
<evidence type="ECO:0008006" key="3">
    <source>
        <dbReference type="Google" id="ProtNLM"/>
    </source>
</evidence>
<evidence type="ECO:0000313" key="1">
    <source>
        <dbReference type="EMBL" id="MQT13643.1"/>
    </source>
</evidence>
<comment type="caution">
    <text evidence="1">The sequence shown here is derived from an EMBL/GenBank/DDBJ whole genome shotgun (WGS) entry which is preliminary data.</text>
</comment>
<name>A0A6A7Y3H8_9HYPH</name>
<dbReference type="AlphaFoldDB" id="A0A6A7Y3H8"/>
<organism evidence="1 2">
    <name type="scientific">Segnochrobactrum spirostomi</name>
    <dbReference type="NCBI Taxonomy" id="2608987"/>
    <lineage>
        <taxon>Bacteria</taxon>
        <taxon>Pseudomonadati</taxon>
        <taxon>Pseudomonadota</taxon>
        <taxon>Alphaproteobacteria</taxon>
        <taxon>Hyphomicrobiales</taxon>
        <taxon>Segnochrobactraceae</taxon>
        <taxon>Segnochrobactrum</taxon>
    </lineage>
</organism>
<proteinExistence type="predicted"/>
<dbReference type="EMBL" id="VWNA01000001">
    <property type="protein sequence ID" value="MQT13643.1"/>
    <property type="molecule type" value="Genomic_DNA"/>
</dbReference>
<dbReference type="Proteomes" id="UP000332515">
    <property type="component" value="Unassembled WGS sequence"/>
</dbReference>
<dbReference type="RefSeq" id="WP_153482638.1">
    <property type="nucleotide sequence ID" value="NZ_VWNA01000001.1"/>
</dbReference>
<protein>
    <recommendedName>
        <fullName evidence="3">DUF3168 domain-containing protein</fullName>
    </recommendedName>
</protein>
<dbReference type="Gene3D" id="3.30.2000.10">
    <property type="entry name" value="Phage tail protein-like"/>
    <property type="match status" value="1"/>
</dbReference>
<dbReference type="InterPro" id="IPR038042">
    <property type="entry name" value="Gp37-like"/>
</dbReference>
<accession>A0A6A7Y3H8</accession>
<sequence>MIGAVIARLEAEAMPTLTSVDGAEKLASLAAGTAPPHGAAFVIPVEETGSRNRLSTGFAQRVEVEFAVAVVLRRAGDARGGERVSLVDTYRDAIEKALAGWSHDEAAEPCEFAGSSTSTAGNGVLWYVQTWRTTREIRT</sequence>
<gene>
    <name evidence="1" type="ORF">F0357_13535</name>
</gene>
<dbReference type="Pfam" id="PF23840">
    <property type="entry name" value="Phage_tail_terminator"/>
    <property type="match status" value="1"/>
</dbReference>
<reference evidence="1 2" key="1">
    <citation type="submission" date="2019-09" db="EMBL/GenBank/DDBJ databases">
        <title>Segnochrobactrum spirostomi gen. nov., sp. nov., isolated from the ciliate Spirostomum cf. yagiui and description of a novel family, Segnochrobactraceae fam. nov. within the order Rhizobiales of the class Alphaproteobacteria.</title>
        <authorList>
            <person name="Akter S."/>
            <person name="Shazib S.U.A."/>
            <person name="Shin M.K."/>
        </authorList>
    </citation>
    <scope>NUCLEOTIDE SEQUENCE [LARGE SCALE GENOMIC DNA]</scope>
    <source>
        <strain evidence="1 2">Sp-1</strain>
    </source>
</reference>
<evidence type="ECO:0000313" key="2">
    <source>
        <dbReference type="Proteomes" id="UP000332515"/>
    </source>
</evidence>
<dbReference type="InterPro" id="IPR056912">
    <property type="entry name" value="Phage_JBD30_tail_term-like"/>
</dbReference>